<keyword evidence="7" id="KW-1185">Reference proteome</keyword>
<evidence type="ECO:0000259" key="5">
    <source>
        <dbReference type="Pfam" id="PF01494"/>
    </source>
</evidence>
<comment type="caution">
    <text evidence="6">The sequence shown here is derived from an EMBL/GenBank/DDBJ whole genome shotgun (WGS) entry which is preliminary data.</text>
</comment>
<keyword evidence="4" id="KW-0732">Signal</keyword>
<reference evidence="6" key="1">
    <citation type="submission" date="2020-06" db="EMBL/GenBank/DDBJ databases">
        <authorList>
            <consortium name="Plant Systems Biology data submission"/>
        </authorList>
    </citation>
    <scope>NUCLEOTIDE SEQUENCE</scope>
    <source>
        <strain evidence="6">D6</strain>
    </source>
</reference>
<keyword evidence="1" id="KW-0285">Flavoprotein</keyword>
<dbReference type="GO" id="GO:0016491">
    <property type="term" value="F:oxidoreductase activity"/>
    <property type="evidence" value="ECO:0007669"/>
    <property type="project" value="UniProtKB-KW"/>
</dbReference>
<name>A0A9N8D6A6_9STRA</name>
<gene>
    <name evidence="6" type="ORF">SEMRO_11_G008740.1</name>
</gene>
<evidence type="ECO:0000256" key="2">
    <source>
        <dbReference type="ARBA" id="ARBA00022827"/>
    </source>
</evidence>
<proteinExistence type="predicted"/>
<dbReference type="EMBL" id="CAICTM010000011">
    <property type="protein sequence ID" value="CAB9496914.1"/>
    <property type="molecule type" value="Genomic_DNA"/>
</dbReference>
<keyword evidence="3" id="KW-0560">Oxidoreductase</keyword>
<keyword evidence="2" id="KW-0274">FAD</keyword>
<sequence>MKLFWLLVVVFLHAHSERCHVQGLSAIAPRPIKNVAVIGSGISGLGVANALESLSHKDDDVQLSLFDARPSLNRQDGAGIQLNGGLAALGMINKDLQKAVMDAGLPQRQVESRTKSWENPSPSTYSTLLKFDLDDVVRKAGGAVTAGLVQDDNVLWYAIMRGALQEVLLAHISEKVQFGKRLSNIVPTDAGCGVFCEFADGSKEGPFDMVIGCDGVRSAVKDYIETGKIGTGETGLYSGIRIKFAIEDGDSAAESQPTTASFTQYFGDGGFALSAVYGDGKDNPPSKGTYLIHLDEGYFGPFKRKSNQDAKTVNENVEWSQNELLQESRDTMMKLVKEANIPDAELEPRISNVDRMFELGVYFHNPFTLAGWSKEISDGSWAVLVGDAAHAMPPFLGQGANQALQDGYTLATKICEFNDVVQGRIEPQKVPSANGDDEDEEEEKTLKSLLKEYERTRWFPTASISLKSSFLGYLEVGGFDGAYSKFRDVFFQTMGFIGVAKKVLLDAATPKL</sequence>
<dbReference type="GO" id="GO:0044550">
    <property type="term" value="P:secondary metabolite biosynthetic process"/>
    <property type="evidence" value="ECO:0007669"/>
    <property type="project" value="TreeGrafter"/>
</dbReference>
<dbReference type="Proteomes" id="UP001153069">
    <property type="component" value="Unassembled WGS sequence"/>
</dbReference>
<dbReference type="OrthoDB" id="417877at2759"/>
<dbReference type="PANTHER" id="PTHR46720">
    <property type="entry name" value="HYDROXYLASE, PUTATIVE (AFU_ORTHOLOGUE AFUA_3G01460)-RELATED"/>
    <property type="match status" value="1"/>
</dbReference>
<dbReference type="InterPro" id="IPR036188">
    <property type="entry name" value="FAD/NAD-bd_sf"/>
</dbReference>
<dbReference type="Gene3D" id="3.50.50.60">
    <property type="entry name" value="FAD/NAD(P)-binding domain"/>
    <property type="match status" value="1"/>
</dbReference>
<organism evidence="6 7">
    <name type="scientific">Seminavis robusta</name>
    <dbReference type="NCBI Taxonomy" id="568900"/>
    <lineage>
        <taxon>Eukaryota</taxon>
        <taxon>Sar</taxon>
        <taxon>Stramenopiles</taxon>
        <taxon>Ochrophyta</taxon>
        <taxon>Bacillariophyta</taxon>
        <taxon>Bacillariophyceae</taxon>
        <taxon>Bacillariophycidae</taxon>
        <taxon>Naviculales</taxon>
        <taxon>Naviculaceae</taxon>
        <taxon>Seminavis</taxon>
    </lineage>
</organism>
<protein>
    <submittedName>
        <fullName evidence="6">Salicylate hydroxylase</fullName>
    </submittedName>
</protein>
<evidence type="ECO:0000256" key="4">
    <source>
        <dbReference type="SAM" id="SignalP"/>
    </source>
</evidence>
<evidence type="ECO:0000313" key="7">
    <source>
        <dbReference type="Proteomes" id="UP001153069"/>
    </source>
</evidence>
<evidence type="ECO:0000256" key="3">
    <source>
        <dbReference type="ARBA" id="ARBA00023002"/>
    </source>
</evidence>
<evidence type="ECO:0000256" key="1">
    <source>
        <dbReference type="ARBA" id="ARBA00022630"/>
    </source>
</evidence>
<feature type="signal peptide" evidence="4">
    <location>
        <begin position="1"/>
        <end position="16"/>
    </location>
</feature>
<dbReference type="AlphaFoldDB" id="A0A9N8D6A6"/>
<dbReference type="GO" id="GO:0071949">
    <property type="term" value="F:FAD binding"/>
    <property type="evidence" value="ECO:0007669"/>
    <property type="project" value="InterPro"/>
</dbReference>
<dbReference type="Pfam" id="PF01494">
    <property type="entry name" value="FAD_binding_3"/>
    <property type="match status" value="1"/>
</dbReference>
<dbReference type="PRINTS" id="PR00420">
    <property type="entry name" value="RNGMNOXGNASE"/>
</dbReference>
<dbReference type="PANTHER" id="PTHR46720:SF3">
    <property type="entry name" value="FAD-BINDING DOMAIN-CONTAINING PROTEIN-RELATED"/>
    <property type="match status" value="1"/>
</dbReference>
<dbReference type="InterPro" id="IPR002938">
    <property type="entry name" value="FAD-bd"/>
</dbReference>
<dbReference type="SUPFAM" id="SSF51905">
    <property type="entry name" value="FAD/NAD(P)-binding domain"/>
    <property type="match status" value="1"/>
</dbReference>
<accession>A0A9N8D6A6</accession>
<feature type="domain" description="FAD-binding" evidence="5">
    <location>
        <begin position="383"/>
        <end position="416"/>
    </location>
</feature>
<dbReference type="InterPro" id="IPR051104">
    <property type="entry name" value="FAD_monoxygenase"/>
</dbReference>
<feature type="chain" id="PRO_5040449761" evidence="4">
    <location>
        <begin position="17"/>
        <end position="512"/>
    </location>
</feature>
<evidence type="ECO:0000313" key="6">
    <source>
        <dbReference type="EMBL" id="CAB9496914.1"/>
    </source>
</evidence>